<reference evidence="1" key="1">
    <citation type="journal article" date="2020" name="Stud. Mycol.">
        <title>101 Dothideomycetes genomes: a test case for predicting lifestyles and emergence of pathogens.</title>
        <authorList>
            <person name="Haridas S."/>
            <person name="Albert R."/>
            <person name="Binder M."/>
            <person name="Bloem J."/>
            <person name="Labutti K."/>
            <person name="Salamov A."/>
            <person name="Andreopoulos B."/>
            <person name="Baker S."/>
            <person name="Barry K."/>
            <person name="Bills G."/>
            <person name="Bluhm B."/>
            <person name="Cannon C."/>
            <person name="Castanera R."/>
            <person name="Culley D."/>
            <person name="Daum C."/>
            <person name="Ezra D."/>
            <person name="Gonzalez J."/>
            <person name="Henrissat B."/>
            <person name="Kuo A."/>
            <person name="Liang C."/>
            <person name="Lipzen A."/>
            <person name="Lutzoni F."/>
            <person name="Magnuson J."/>
            <person name="Mondo S."/>
            <person name="Nolan M."/>
            <person name="Ohm R."/>
            <person name="Pangilinan J."/>
            <person name="Park H.-J."/>
            <person name="Ramirez L."/>
            <person name="Alfaro M."/>
            <person name="Sun H."/>
            <person name="Tritt A."/>
            <person name="Yoshinaga Y."/>
            <person name="Zwiers L.-H."/>
            <person name="Turgeon B."/>
            <person name="Goodwin S."/>
            <person name="Spatafora J."/>
            <person name="Crous P."/>
            <person name="Grigoriev I."/>
        </authorList>
    </citation>
    <scope>NUCLEOTIDE SEQUENCE</scope>
    <source>
        <strain evidence="1">CBS 109.77</strain>
    </source>
</reference>
<dbReference type="EMBL" id="MU001885">
    <property type="protein sequence ID" value="KAF2794601.1"/>
    <property type="molecule type" value="Genomic_DNA"/>
</dbReference>
<proteinExistence type="predicted"/>
<dbReference type="AlphaFoldDB" id="A0A6A6XE58"/>
<dbReference type="Proteomes" id="UP000799757">
    <property type="component" value="Unassembled WGS sequence"/>
</dbReference>
<gene>
    <name evidence="1" type="ORF">K505DRAFT_360923</name>
</gene>
<keyword evidence="2" id="KW-1185">Reference proteome</keyword>
<evidence type="ECO:0000313" key="1">
    <source>
        <dbReference type="EMBL" id="KAF2794601.1"/>
    </source>
</evidence>
<evidence type="ECO:0000313" key="2">
    <source>
        <dbReference type="Proteomes" id="UP000799757"/>
    </source>
</evidence>
<sequence length="252" mass="27396">MNKILVVSTAVALATTSIYFFRLQNYLSPVRTHQISSSPSIPDTLRRSRATSVVNPNDHVSVNDTRSITLQLHRSLSDEEILALFVKGFFGGYVFGPERGMLRAVGRVITRFDRLRDAPVSSYIWSAAQISTHAAPPLHAVLFGAFRVVDCHFQNTCVPASLSAPASARGLSYIDFAFGSDDGGLAGVHRFSVVRDGAGDDVAGAECVTIEFAHTGCNPKVDKPLGPYVLQSLHLLYAMLLFREGVVEVMRA</sequence>
<name>A0A6A6XE58_9PLEO</name>
<dbReference type="OrthoDB" id="3354680at2759"/>
<accession>A0A6A6XE58</accession>
<organism evidence="1 2">
    <name type="scientific">Melanomma pulvis-pyrius CBS 109.77</name>
    <dbReference type="NCBI Taxonomy" id="1314802"/>
    <lineage>
        <taxon>Eukaryota</taxon>
        <taxon>Fungi</taxon>
        <taxon>Dikarya</taxon>
        <taxon>Ascomycota</taxon>
        <taxon>Pezizomycotina</taxon>
        <taxon>Dothideomycetes</taxon>
        <taxon>Pleosporomycetidae</taxon>
        <taxon>Pleosporales</taxon>
        <taxon>Melanommataceae</taxon>
        <taxon>Melanomma</taxon>
    </lineage>
</organism>
<protein>
    <submittedName>
        <fullName evidence="1">Uncharacterized protein</fullName>
    </submittedName>
</protein>